<dbReference type="RefSeq" id="WP_097243631.1">
    <property type="nucleotide sequence ID" value="NZ_JAMTCV010000002.1"/>
</dbReference>
<evidence type="ECO:0000313" key="12">
    <source>
        <dbReference type="Proteomes" id="UP000219565"/>
    </source>
</evidence>
<dbReference type="AlphaFoldDB" id="A0A285KZE7"/>
<evidence type="ECO:0000256" key="3">
    <source>
        <dbReference type="ARBA" id="ARBA00022449"/>
    </source>
</evidence>
<feature type="transmembrane region" description="Helical" evidence="9">
    <location>
        <begin position="91"/>
        <end position="111"/>
    </location>
</feature>
<dbReference type="Gene3D" id="1.20.1530.20">
    <property type="match status" value="1"/>
</dbReference>
<keyword evidence="8 9" id="KW-0472">Membrane</keyword>
<proteinExistence type="predicted"/>
<dbReference type="PANTHER" id="PTHR32507">
    <property type="entry name" value="NA(+)/H(+) ANTIPORTER 1"/>
    <property type="match status" value="1"/>
</dbReference>
<keyword evidence="3" id="KW-0050">Antiport</keyword>
<keyword evidence="5 9" id="KW-0812">Transmembrane</keyword>
<evidence type="ECO:0000256" key="1">
    <source>
        <dbReference type="ARBA" id="ARBA00004651"/>
    </source>
</evidence>
<evidence type="ECO:0000256" key="9">
    <source>
        <dbReference type="SAM" id="Phobius"/>
    </source>
</evidence>
<evidence type="ECO:0000256" key="2">
    <source>
        <dbReference type="ARBA" id="ARBA00022448"/>
    </source>
</evidence>
<evidence type="ECO:0000313" key="11">
    <source>
        <dbReference type="EMBL" id="SNY76581.1"/>
    </source>
</evidence>
<dbReference type="PANTHER" id="PTHR32507:SF8">
    <property type="entry name" value="CNH1P"/>
    <property type="match status" value="1"/>
</dbReference>
<accession>A0A285KZE7</accession>
<dbReference type="STRING" id="1379680.GCA_001612615_00269"/>
<dbReference type="EMBL" id="OBEG01000001">
    <property type="protein sequence ID" value="SNY76581.1"/>
    <property type="molecule type" value="Genomic_DNA"/>
</dbReference>
<reference evidence="11 12" key="1">
    <citation type="submission" date="2017-09" db="EMBL/GenBank/DDBJ databases">
        <authorList>
            <person name="Ehlers B."/>
            <person name="Leendertz F.H."/>
        </authorList>
    </citation>
    <scope>NUCLEOTIDE SEQUENCE [LARGE SCALE GENOMIC DNA]</scope>
    <source>
        <strain evidence="11 12">DSM 45537</strain>
    </source>
</reference>
<keyword evidence="12" id="KW-1185">Reference proteome</keyword>
<feature type="transmembrane region" description="Helical" evidence="9">
    <location>
        <begin position="369"/>
        <end position="392"/>
    </location>
</feature>
<evidence type="ECO:0000256" key="8">
    <source>
        <dbReference type="ARBA" id="ARBA00023136"/>
    </source>
</evidence>
<feature type="transmembrane region" description="Helical" evidence="9">
    <location>
        <begin position="336"/>
        <end position="357"/>
    </location>
</feature>
<protein>
    <submittedName>
        <fullName evidence="11">NhaP-type Na+/H+ or K+/H+ antiporter</fullName>
    </submittedName>
</protein>
<feature type="transmembrane region" description="Helical" evidence="9">
    <location>
        <begin position="224"/>
        <end position="241"/>
    </location>
</feature>
<feature type="transmembrane region" description="Helical" evidence="9">
    <location>
        <begin position="278"/>
        <end position="298"/>
    </location>
</feature>
<comment type="subcellular location">
    <subcellularLocation>
        <location evidence="1">Cell membrane</location>
        <topology evidence="1">Multi-pass membrane protein</topology>
    </subcellularLocation>
</comment>
<dbReference type="Proteomes" id="UP000219565">
    <property type="component" value="Unassembled WGS sequence"/>
</dbReference>
<keyword evidence="7" id="KW-0406">Ion transport</keyword>
<feature type="transmembrane region" description="Helical" evidence="9">
    <location>
        <begin position="193"/>
        <end position="212"/>
    </location>
</feature>
<organism evidence="11 12">
    <name type="scientific">Nocardia amikacinitolerans</name>
    <dbReference type="NCBI Taxonomy" id="756689"/>
    <lineage>
        <taxon>Bacteria</taxon>
        <taxon>Bacillati</taxon>
        <taxon>Actinomycetota</taxon>
        <taxon>Actinomycetes</taxon>
        <taxon>Mycobacteriales</taxon>
        <taxon>Nocardiaceae</taxon>
        <taxon>Nocardia</taxon>
    </lineage>
</organism>
<dbReference type="InterPro" id="IPR006153">
    <property type="entry name" value="Cation/H_exchanger_TM"/>
</dbReference>
<dbReference type="GO" id="GO:0015297">
    <property type="term" value="F:antiporter activity"/>
    <property type="evidence" value="ECO:0007669"/>
    <property type="project" value="UniProtKB-KW"/>
</dbReference>
<evidence type="ECO:0000259" key="10">
    <source>
        <dbReference type="Pfam" id="PF00999"/>
    </source>
</evidence>
<feature type="transmembrane region" description="Helical" evidence="9">
    <location>
        <begin position="304"/>
        <end position="324"/>
    </location>
</feature>
<feature type="transmembrane region" description="Helical" evidence="9">
    <location>
        <begin position="161"/>
        <end position="181"/>
    </location>
</feature>
<dbReference type="Pfam" id="PF00999">
    <property type="entry name" value="Na_H_Exchanger"/>
    <property type="match status" value="1"/>
</dbReference>
<gene>
    <name evidence="11" type="ORF">SAMN04244553_0744</name>
</gene>
<keyword evidence="2" id="KW-0813">Transport</keyword>
<keyword evidence="4" id="KW-1003">Cell membrane</keyword>
<evidence type="ECO:0000256" key="7">
    <source>
        <dbReference type="ARBA" id="ARBA00023065"/>
    </source>
</evidence>
<feature type="domain" description="Cation/H+ exchanger transmembrane" evidence="10">
    <location>
        <begin position="12"/>
        <end position="393"/>
    </location>
</feature>
<name>A0A285KZE7_9NOCA</name>
<feature type="transmembrane region" description="Helical" evidence="9">
    <location>
        <begin position="117"/>
        <end position="140"/>
    </location>
</feature>
<sequence>MTWALPAIAAVLLLFAAISGRVAGTPITGPIVFTVGGVVLGGTVFGLVEVESTAETVKLLAEITLALVLFSDAARVDPTELRAEIALPARLLGIGLPLTILAGFGAGLLVLDDLTWPEALLLAVILAPTDAALGQVVVTLREVPARVRQGLNVESGLNDGICVPLFLVALALAQSEAGAIGHGAAAQLVAEQIGYGVVAGVGTGAIAAAVLVTAERHHTIERAWAQIVPVTAAALAYTVAVPVGGSGFIAAFVGGLTFGAIARRYAPRAAPDGLLEEAGDLFSAVTFIVFGAVLLGTALDHLSWTVFGYAVLSLTVVRMIPVALSLIGTHARAPTIAFLGWFGPRGLATIVFVILVLQENRELPHQDSLLTTAVVTVGLSVLAHGLSAAPLARRYADWFQRNPRVENRPAPDAAN</sequence>
<evidence type="ECO:0000256" key="5">
    <source>
        <dbReference type="ARBA" id="ARBA00022692"/>
    </source>
</evidence>
<dbReference type="GO" id="GO:0005886">
    <property type="term" value="C:plasma membrane"/>
    <property type="evidence" value="ECO:0007669"/>
    <property type="project" value="UniProtKB-SubCell"/>
</dbReference>
<dbReference type="OrthoDB" id="4174405at2"/>
<dbReference type="GO" id="GO:1902600">
    <property type="term" value="P:proton transmembrane transport"/>
    <property type="evidence" value="ECO:0007669"/>
    <property type="project" value="InterPro"/>
</dbReference>
<evidence type="ECO:0000256" key="6">
    <source>
        <dbReference type="ARBA" id="ARBA00022989"/>
    </source>
</evidence>
<dbReference type="InterPro" id="IPR038770">
    <property type="entry name" value="Na+/solute_symporter_sf"/>
</dbReference>
<evidence type="ECO:0000256" key="4">
    <source>
        <dbReference type="ARBA" id="ARBA00022475"/>
    </source>
</evidence>
<feature type="transmembrane region" description="Helical" evidence="9">
    <location>
        <begin position="30"/>
        <end position="48"/>
    </location>
</feature>
<keyword evidence="6 9" id="KW-1133">Transmembrane helix</keyword>